<proteinExistence type="predicted"/>
<dbReference type="AlphaFoldDB" id="A0A5B7G9R2"/>
<keyword evidence="3" id="KW-1185">Reference proteome</keyword>
<protein>
    <submittedName>
        <fullName evidence="2">Uncharacterized protein</fullName>
    </submittedName>
</protein>
<organism evidence="2 3">
    <name type="scientific">Portunus trituberculatus</name>
    <name type="common">Swimming crab</name>
    <name type="synonym">Neptunus trituberculatus</name>
    <dbReference type="NCBI Taxonomy" id="210409"/>
    <lineage>
        <taxon>Eukaryota</taxon>
        <taxon>Metazoa</taxon>
        <taxon>Ecdysozoa</taxon>
        <taxon>Arthropoda</taxon>
        <taxon>Crustacea</taxon>
        <taxon>Multicrustacea</taxon>
        <taxon>Malacostraca</taxon>
        <taxon>Eumalacostraca</taxon>
        <taxon>Eucarida</taxon>
        <taxon>Decapoda</taxon>
        <taxon>Pleocyemata</taxon>
        <taxon>Brachyura</taxon>
        <taxon>Eubrachyura</taxon>
        <taxon>Portunoidea</taxon>
        <taxon>Portunidae</taxon>
        <taxon>Portuninae</taxon>
        <taxon>Portunus</taxon>
    </lineage>
</organism>
<comment type="caution">
    <text evidence="2">The sequence shown here is derived from an EMBL/GenBank/DDBJ whole genome shotgun (WGS) entry which is preliminary data.</text>
</comment>
<evidence type="ECO:0000256" key="1">
    <source>
        <dbReference type="SAM" id="MobiDB-lite"/>
    </source>
</evidence>
<evidence type="ECO:0000313" key="3">
    <source>
        <dbReference type="Proteomes" id="UP000324222"/>
    </source>
</evidence>
<gene>
    <name evidence="2" type="ORF">E2C01_050727</name>
</gene>
<dbReference type="EMBL" id="VSRR010014229">
    <property type="protein sequence ID" value="MPC56761.1"/>
    <property type="molecule type" value="Genomic_DNA"/>
</dbReference>
<accession>A0A5B7G9R2</accession>
<reference evidence="2 3" key="1">
    <citation type="submission" date="2019-05" db="EMBL/GenBank/DDBJ databases">
        <title>Another draft genome of Portunus trituberculatus and its Hox gene families provides insights of decapod evolution.</title>
        <authorList>
            <person name="Jeong J.-H."/>
            <person name="Song I."/>
            <person name="Kim S."/>
            <person name="Choi T."/>
            <person name="Kim D."/>
            <person name="Ryu S."/>
            <person name="Kim W."/>
        </authorList>
    </citation>
    <scope>NUCLEOTIDE SEQUENCE [LARGE SCALE GENOMIC DNA]</scope>
    <source>
        <tissue evidence="2">Muscle</tissue>
    </source>
</reference>
<name>A0A5B7G9R2_PORTR</name>
<feature type="region of interest" description="Disordered" evidence="1">
    <location>
        <begin position="1"/>
        <end position="29"/>
    </location>
</feature>
<sequence>MATPKPASESPPGEGTRNVSRLNSSLDDDPKCLETSLNVFYINLCNICGLGSNFQSVEHHLSSPKPHLLFLTETQLSESTESRPFSVPSYFLYSHFCSKAGC</sequence>
<dbReference type="Proteomes" id="UP000324222">
    <property type="component" value="Unassembled WGS sequence"/>
</dbReference>
<evidence type="ECO:0000313" key="2">
    <source>
        <dbReference type="EMBL" id="MPC56761.1"/>
    </source>
</evidence>